<protein>
    <submittedName>
        <fullName evidence="1">Uncharacterized protein</fullName>
    </submittedName>
</protein>
<organism evidence="1 2">
    <name type="scientific">Cohaesibacter gelatinilyticus</name>
    <dbReference type="NCBI Taxonomy" id="372072"/>
    <lineage>
        <taxon>Bacteria</taxon>
        <taxon>Pseudomonadati</taxon>
        <taxon>Pseudomonadota</taxon>
        <taxon>Alphaproteobacteria</taxon>
        <taxon>Hyphomicrobiales</taxon>
        <taxon>Cohaesibacteraceae</taxon>
    </lineage>
</organism>
<reference evidence="1 2" key="1">
    <citation type="submission" date="2017-09" db="EMBL/GenBank/DDBJ databases">
        <authorList>
            <person name="Ehlers B."/>
            <person name="Leendertz F.H."/>
        </authorList>
    </citation>
    <scope>NUCLEOTIDE SEQUENCE [LARGE SCALE GENOMIC DNA]</scope>
    <source>
        <strain evidence="1 2">DSM 18289</strain>
    </source>
</reference>
<accession>A0A285PCE7</accession>
<dbReference type="EMBL" id="OBEL01000002">
    <property type="protein sequence ID" value="SNZ19399.1"/>
    <property type="molecule type" value="Genomic_DNA"/>
</dbReference>
<dbReference type="AlphaFoldDB" id="A0A285PCE7"/>
<name>A0A285PCE7_9HYPH</name>
<evidence type="ECO:0000313" key="2">
    <source>
        <dbReference type="Proteomes" id="UP000219439"/>
    </source>
</evidence>
<evidence type="ECO:0000313" key="1">
    <source>
        <dbReference type="EMBL" id="SNZ19399.1"/>
    </source>
</evidence>
<dbReference type="RefSeq" id="WP_097153751.1">
    <property type="nucleotide sequence ID" value="NZ_OBEL01000002.1"/>
</dbReference>
<dbReference type="Proteomes" id="UP000219439">
    <property type="component" value="Unassembled WGS sequence"/>
</dbReference>
<sequence>MTEFVSTATMRNDSGKLVYMRSKREASDTDTQARKAATRYWNGIADARGWELDRVYCVRRGSCGFVVSERRMDRRDWTRYLAPETPTAQVQVCIEELGGEPPTQPPPETMTINGWIYQRGEFLGEV</sequence>
<keyword evidence="2" id="KW-1185">Reference proteome</keyword>
<dbReference type="OrthoDB" id="8456186at2"/>
<gene>
    <name evidence="1" type="ORF">SAMN06265368_2484</name>
</gene>
<proteinExistence type="predicted"/>